<name>A0A2S8AEZ4_9FLAO</name>
<reference evidence="2 3" key="1">
    <citation type="submission" date="2018-02" db="EMBL/GenBank/DDBJ databases">
        <title>Genome sequences of Apibacter spp., gut symbionts of Asian honey bees.</title>
        <authorList>
            <person name="Kwong W.K."/>
            <person name="Steele M.I."/>
            <person name="Moran N.A."/>
        </authorList>
    </citation>
    <scope>NUCLEOTIDE SEQUENCE [LARGE SCALE GENOMIC DNA]</scope>
    <source>
        <strain evidence="3">wkB301</strain>
    </source>
</reference>
<accession>A0A2S8AEZ4</accession>
<evidence type="ECO:0000313" key="2">
    <source>
        <dbReference type="EMBL" id="PQL94212.1"/>
    </source>
</evidence>
<sequence length="405" mass="44967">MKKNKIMKKKLFLLTLLSFSYFVFSQVGIGTKNPDPSSALDINVDQINPKKGVLFPNVTLLSIDDKTTIPNPAIGLVIYNTGKNKNFSTPGFYFWNGTEWRLLDSSSGINPSINTLQCGSAMLTPPRYEKGKTYFGTITLPYTMGNGGKYFSGVSKTVNGLTYVLQGGELNYGNGNLFYTVTGTPTVSSPEGSLFELNFLDKSCKATLGDLNEIKSIQYARKYTDTINKDKVIINNKNNEVVVKEGTTLRSVTTIGNIQVRYNATKISSEHDSFIEFHPLVDTYVTIKYDKAGAGGQNLELWGKIAAKSKFYKLNEETHKVEAKDLWYKLADDSWTNPAYYPPYSSGAYPDLNSGLRDLGTVIIIFHNTQEIYRVTLNVNGNIARGNILDEDVPSGVTIFIEKLD</sequence>
<feature type="signal peptide" evidence="1">
    <location>
        <begin position="1"/>
        <end position="25"/>
    </location>
</feature>
<evidence type="ECO:0000256" key="1">
    <source>
        <dbReference type="SAM" id="SignalP"/>
    </source>
</evidence>
<dbReference type="AlphaFoldDB" id="A0A2S8AEZ4"/>
<feature type="chain" id="PRO_5015399713" evidence="1">
    <location>
        <begin position="26"/>
        <end position="405"/>
    </location>
</feature>
<keyword evidence="3" id="KW-1185">Reference proteome</keyword>
<dbReference type="Proteomes" id="UP000238042">
    <property type="component" value="Unassembled WGS sequence"/>
</dbReference>
<dbReference type="EMBL" id="PSZM01000024">
    <property type="protein sequence ID" value="PQL94212.1"/>
    <property type="molecule type" value="Genomic_DNA"/>
</dbReference>
<proteinExistence type="predicted"/>
<keyword evidence="1" id="KW-0732">Signal</keyword>
<protein>
    <submittedName>
        <fullName evidence="2">Uncharacterized protein</fullName>
    </submittedName>
</protein>
<gene>
    <name evidence="2" type="ORF">C4S77_03350</name>
</gene>
<comment type="caution">
    <text evidence="2">The sequence shown here is derived from an EMBL/GenBank/DDBJ whole genome shotgun (WGS) entry which is preliminary data.</text>
</comment>
<evidence type="ECO:0000313" key="3">
    <source>
        <dbReference type="Proteomes" id="UP000238042"/>
    </source>
</evidence>
<organism evidence="2 3">
    <name type="scientific">Apibacter adventoris</name>
    <dbReference type="NCBI Taxonomy" id="1679466"/>
    <lineage>
        <taxon>Bacteria</taxon>
        <taxon>Pseudomonadati</taxon>
        <taxon>Bacteroidota</taxon>
        <taxon>Flavobacteriia</taxon>
        <taxon>Flavobacteriales</taxon>
        <taxon>Weeksellaceae</taxon>
        <taxon>Apibacter</taxon>
    </lineage>
</organism>